<gene>
    <name evidence="2" type="ORF">AN1_LOCUS25102</name>
    <name evidence="1" type="ORF">C24_LOCUS24931</name>
</gene>
<organism evidence="2 3">
    <name type="scientific">Arabidopsis thaliana</name>
    <name type="common">Mouse-ear cress</name>
    <dbReference type="NCBI Taxonomy" id="3702"/>
    <lineage>
        <taxon>Eukaryota</taxon>
        <taxon>Viridiplantae</taxon>
        <taxon>Streptophyta</taxon>
        <taxon>Embryophyta</taxon>
        <taxon>Tracheophyta</taxon>
        <taxon>Spermatophyta</taxon>
        <taxon>Magnoliopsida</taxon>
        <taxon>eudicotyledons</taxon>
        <taxon>Gunneridae</taxon>
        <taxon>Pentapetalae</taxon>
        <taxon>rosids</taxon>
        <taxon>malvids</taxon>
        <taxon>Brassicales</taxon>
        <taxon>Brassicaceae</taxon>
        <taxon>Camelineae</taxon>
        <taxon>Arabidopsis</taxon>
    </lineage>
</organism>
<sequence>MKTIFVFLTLAVLVSSFFKKLFLGASNIMIKSISEGKSQFSGPALSPNIDPADEHIGHSPEDMKIIFCQQCAFHCIEKKKNIAHCENSICRCTLEDIL</sequence>
<evidence type="ECO:0000313" key="1">
    <source>
        <dbReference type="EMBL" id="CAA0408470.1"/>
    </source>
</evidence>
<proteinExistence type="predicted"/>
<accession>A0A654G9S3</accession>
<dbReference type="OrthoDB" id="1080697at2759"/>
<evidence type="ECO:0000313" key="4">
    <source>
        <dbReference type="Proteomes" id="UP000434276"/>
    </source>
</evidence>
<evidence type="ECO:0000313" key="3">
    <source>
        <dbReference type="Proteomes" id="UP000426265"/>
    </source>
</evidence>
<dbReference type="Proteomes" id="UP000434276">
    <property type="component" value="Unassembled WGS sequence"/>
</dbReference>
<dbReference type="ExpressionAtlas" id="A0A654G9S3">
    <property type="expression patterns" value="baseline"/>
</dbReference>
<dbReference type="Proteomes" id="UP000426265">
    <property type="component" value="Unassembled WGS sequence"/>
</dbReference>
<name>A0A654G9S3_ARATH</name>
<dbReference type="AlphaFoldDB" id="A0A654G9S3"/>
<dbReference type="EMBL" id="CACSHJ010000096">
    <property type="protein sequence ID" value="CAA0408470.1"/>
    <property type="molecule type" value="Genomic_DNA"/>
</dbReference>
<accession>A0A5S9YCH1</accession>
<protein>
    <submittedName>
        <fullName evidence="2">Uncharacterized protein</fullName>
    </submittedName>
</protein>
<dbReference type="EMBL" id="CACRSJ010000110">
    <property type="protein sequence ID" value="VYS69717.1"/>
    <property type="molecule type" value="Genomic_DNA"/>
</dbReference>
<reference evidence="2 3" key="1">
    <citation type="submission" date="2019-11" db="EMBL/GenBank/DDBJ databases">
        <authorList>
            <person name="Jiao W.-B."/>
            <person name="Schneeberger K."/>
        </authorList>
    </citation>
    <scope>NUCLEOTIDE SEQUENCE [LARGE SCALE GENOMIC DNA]</scope>
    <source>
        <strain evidence="3">cv. An-1</strain>
        <strain evidence="4">cv. C24</strain>
    </source>
</reference>
<evidence type="ECO:0000313" key="2">
    <source>
        <dbReference type="EMBL" id="VYS69717.1"/>
    </source>
</evidence>